<evidence type="ECO:0000313" key="10">
    <source>
        <dbReference type="Proteomes" id="UP000244073"/>
    </source>
</evidence>
<dbReference type="AlphaFoldDB" id="A0A2T5M7I8"/>
<dbReference type="InterPro" id="IPR018306">
    <property type="entry name" value="Phage_T5_Orf172_DNA-bd"/>
</dbReference>
<dbReference type="CDD" id="cd12148">
    <property type="entry name" value="fungal_TF_MHR"/>
    <property type="match status" value="1"/>
</dbReference>
<feature type="region of interest" description="Disordered" evidence="7">
    <location>
        <begin position="1"/>
        <end position="24"/>
    </location>
</feature>
<keyword evidence="6" id="KW-0539">Nucleus</keyword>
<dbReference type="Proteomes" id="UP000244073">
    <property type="component" value="Unassembled WGS sequence"/>
</dbReference>
<dbReference type="CDD" id="cd00067">
    <property type="entry name" value="GAL4"/>
    <property type="match status" value="1"/>
</dbReference>
<dbReference type="GO" id="GO:0006351">
    <property type="term" value="P:DNA-templated transcription"/>
    <property type="evidence" value="ECO:0007669"/>
    <property type="project" value="InterPro"/>
</dbReference>
<dbReference type="GeneID" id="63815632"/>
<dbReference type="Pfam" id="PF10544">
    <property type="entry name" value="T5orf172"/>
    <property type="match status" value="1"/>
</dbReference>
<dbReference type="EMBL" id="MSFN02000001">
    <property type="protein sequence ID" value="PTU24487.1"/>
    <property type="molecule type" value="Genomic_DNA"/>
</dbReference>
<keyword evidence="3" id="KW-0805">Transcription regulation</keyword>
<dbReference type="GO" id="GO:0000981">
    <property type="term" value="F:DNA-binding transcription factor activity, RNA polymerase II-specific"/>
    <property type="evidence" value="ECO:0007669"/>
    <property type="project" value="InterPro"/>
</dbReference>
<evidence type="ECO:0000256" key="3">
    <source>
        <dbReference type="ARBA" id="ARBA00023015"/>
    </source>
</evidence>
<keyword evidence="5" id="KW-0804">Transcription</keyword>
<dbReference type="InterPro" id="IPR001138">
    <property type="entry name" value="Zn2Cys6_DnaBD"/>
</dbReference>
<dbReference type="VEuPathDB" id="FungiDB:P175DRAFT_0513457"/>
<dbReference type="GO" id="GO:0003677">
    <property type="term" value="F:DNA binding"/>
    <property type="evidence" value="ECO:0007669"/>
    <property type="project" value="UniProtKB-KW"/>
</dbReference>
<evidence type="ECO:0000256" key="7">
    <source>
        <dbReference type="SAM" id="MobiDB-lite"/>
    </source>
</evidence>
<keyword evidence="2" id="KW-0479">Metal-binding</keyword>
<dbReference type="InterPro" id="IPR007219">
    <property type="entry name" value="XnlR_reg_dom"/>
</dbReference>
<evidence type="ECO:0000256" key="2">
    <source>
        <dbReference type="ARBA" id="ARBA00022723"/>
    </source>
</evidence>
<dbReference type="InterPro" id="IPR036864">
    <property type="entry name" value="Zn2-C6_fun-type_DNA-bd_sf"/>
</dbReference>
<dbReference type="SUPFAM" id="SSF57701">
    <property type="entry name" value="Zn2/Cys6 DNA-binding domain"/>
    <property type="match status" value="1"/>
</dbReference>
<dbReference type="PANTHER" id="PTHR46910">
    <property type="entry name" value="TRANSCRIPTION FACTOR PDR1"/>
    <property type="match status" value="1"/>
</dbReference>
<dbReference type="OrthoDB" id="4116913at2759"/>
<dbReference type="PANTHER" id="PTHR46910:SF37">
    <property type="entry name" value="ZN(II)2CYS6 TRANSCRIPTION FACTOR (EUROFUNG)"/>
    <property type="match status" value="1"/>
</dbReference>
<dbReference type="Pfam" id="PF04082">
    <property type="entry name" value="Fungal_trans"/>
    <property type="match status" value="1"/>
</dbReference>
<evidence type="ECO:0000259" key="8">
    <source>
        <dbReference type="PROSITE" id="PS50048"/>
    </source>
</evidence>
<dbReference type="GO" id="GO:0005634">
    <property type="term" value="C:nucleus"/>
    <property type="evidence" value="ECO:0007669"/>
    <property type="project" value="UniProtKB-SubCell"/>
</dbReference>
<dbReference type="RefSeq" id="XP_040755879.1">
    <property type="nucleotide sequence ID" value="XM_040898750.1"/>
</dbReference>
<proteinExistence type="predicted"/>
<evidence type="ECO:0000256" key="4">
    <source>
        <dbReference type="ARBA" id="ARBA00023125"/>
    </source>
</evidence>
<dbReference type="SMART" id="SM00906">
    <property type="entry name" value="Fungal_trans"/>
    <property type="match status" value="1"/>
</dbReference>
<dbReference type="InterPro" id="IPR050987">
    <property type="entry name" value="AtrR-like"/>
</dbReference>
<dbReference type="PROSITE" id="PS50048">
    <property type="entry name" value="ZN2_CY6_FUNGAL_2"/>
    <property type="match status" value="1"/>
</dbReference>
<accession>A0A2T5M7I8</accession>
<feature type="domain" description="Zn(2)-C6 fungal-type" evidence="8">
    <location>
        <begin position="556"/>
        <end position="586"/>
    </location>
</feature>
<evidence type="ECO:0000256" key="6">
    <source>
        <dbReference type="ARBA" id="ARBA00023242"/>
    </source>
</evidence>
<sequence>MTSRRRPSTGPPSNPRYQLMTPDNDRESFLDIPVYDGVPNLNPPRDHLVYPTYQQREKSPAPQVVRVAKQPEMIRRQSLRPVAGHWGTFDANPVVSDANLPGYFHDTEPEDLESDIIEAIPRTVPFGYSHPADMTDLYSEVSDEDLDVGHDESIVFPQLPIEDVFAEVAYVLRMKSNPTSQGFAYVLADPTGRSKFYKIGSSKNASRKANEHRSICSLSFWGMNRRPATPIREYKRLEKLAHAELMNFSYDPNCICATQHGGYFWGREQSAFDVLEFWAKWFAKHAPYSKGGLLLPFWDHRLKAFEADLVKYFNCGSPNCTRHTPDAMACQACLRAGWKAWAEPSSSEKIDYATRTQIGIEWVHRVLIYLHQYLPIPEKYVLTFVDCMAWTIFMWGRFKHPTLLLNLMYARLLIPLLWSSIFTTADYIPVVAIFEIVLFSVIYQLVRRELLQVYRRVSQPQPVSGSASTKPVLAILDNSAEAAAAGRSTKPPKAIDISEDEVQNVTKQATMQTKGNGKKMAATARLRRMKTGRRRIYSVERSADETLQLSKRTTRACDACYKRKIKCDAAVPRCNWCSHHNTPCLFERKIKRGRKVVSRVNDSTLPKHQLSERIARIEKILTHRFPDPESLISQQRSQQNTQASSMISAIEGSDSPLSRTQSSVSSSVPLHFAGRKLGVISLFTGIPFLLPEGQEWVQSRTGERLAFDRFAPGRAPWERQRNFNSTTLLADFQPFQSRELPDRSIVEMELDIYRTSLMRRIFPVIDPVLFLDTIKAAYHQPHSNPSNNGQCSTKACIFAFAAFVIFVLAPGSNKERRDFPPLDGEACSVKAQYLVSQVLQENATLDGLQAVAMLALIELVAGNLQSADYYGSIAVRMIFMLGAHIYSDQPSWHPKSSHNPDSRVQTHLRNIFWLCYTLHQDVSLRTGQAQPFSEENCDLTLPPGYVDELYTSLAFHHHSAELPETPIFPMDLRLSIIKSRAYSALYSFRSRKKTDAEILQHIRELDDELERWRLSVPPQWRPTLSFSHETPDPNLSMHSVILRLNYHLCMTIIHQASSRCQSWRAGQAGIMDGVSSSLALSVEASRSTLLYLGTAEHVLADGAFWILIFYPMSALLAIFCNILQNPGDLQASKDLGLLRNATKMVERVFLRQAYSVNEMVHIKLVVEFVKELCRLATCAMDRAWSERARDGSGSGSGSGGSVAGGGVKWDTSIL</sequence>
<dbReference type="GO" id="GO:0008270">
    <property type="term" value="F:zinc ion binding"/>
    <property type="evidence" value="ECO:0007669"/>
    <property type="project" value="InterPro"/>
</dbReference>
<evidence type="ECO:0000256" key="1">
    <source>
        <dbReference type="ARBA" id="ARBA00004123"/>
    </source>
</evidence>
<name>A0A2T5M7I8_9EURO</name>
<keyword evidence="4" id="KW-0238">DNA-binding</keyword>
<evidence type="ECO:0000256" key="5">
    <source>
        <dbReference type="ARBA" id="ARBA00023163"/>
    </source>
</evidence>
<dbReference type="SMART" id="SM00066">
    <property type="entry name" value="GAL4"/>
    <property type="match status" value="1"/>
</dbReference>
<evidence type="ECO:0000313" key="9">
    <source>
        <dbReference type="EMBL" id="PTU24487.1"/>
    </source>
</evidence>
<organism evidence="9 10">
    <name type="scientific">Aspergillus ochraceoroseus IBT 24754</name>
    <dbReference type="NCBI Taxonomy" id="1392256"/>
    <lineage>
        <taxon>Eukaryota</taxon>
        <taxon>Fungi</taxon>
        <taxon>Dikarya</taxon>
        <taxon>Ascomycota</taxon>
        <taxon>Pezizomycotina</taxon>
        <taxon>Eurotiomycetes</taxon>
        <taxon>Eurotiomycetidae</taxon>
        <taxon>Eurotiales</taxon>
        <taxon>Aspergillaceae</taxon>
        <taxon>Aspergillus</taxon>
        <taxon>Aspergillus subgen. Nidulantes</taxon>
    </lineage>
</organism>
<gene>
    <name evidence="9" type="ORF">P175DRAFT_0513457</name>
</gene>
<reference evidence="9 10" key="1">
    <citation type="journal article" date="2018" name="Proc. Natl. Acad. Sci. U.S.A.">
        <title>Linking secondary metabolites to gene clusters through genome sequencing of six diverse Aspergillus species.</title>
        <authorList>
            <person name="Kaerboelling I."/>
            <person name="Vesth T.C."/>
            <person name="Frisvad J.C."/>
            <person name="Nybo J.L."/>
            <person name="Theobald S."/>
            <person name="Kuo A."/>
            <person name="Bowyer P."/>
            <person name="Matsuda Y."/>
            <person name="Mondo S."/>
            <person name="Lyhne E.K."/>
            <person name="Kogle M.E."/>
            <person name="Clum A."/>
            <person name="Lipzen A."/>
            <person name="Salamov A."/>
            <person name="Ngan C.Y."/>
            <person name="Daum C."/>
            <person name="Chiniquy J."/>
            <person name="Barry K."/>
            <person name="LaButti K."/>
            <person name="Haridas S."/>
            <person name="Simmons B.A."/>
            <person name="Magnuson J.K."/>
            <person name="Mortensen U.H."/>
            <person name="Larsen T.O."/>
            <person name="Grigoriev I.V."/>
            <person name="Baker S.E."/>
            <person name="Andersen M.R."/>
        </authorList>
    </citation>
    <scope>NUCLEOTIDE SEQUENCE [LARGE SCALE GENOMIC DNA]</scope>
    <source>
        <strain evidence="9 10">IBT 24754</strain>
    </source>
</reference>
<comment type="subcellular location">
    <subcellularLocation>
        <location evidence="1">Nucleus</location>
    </subcellularLocation>
</comment>
<dbReference type="Pfam" id="PF00172">
    <property type="entry name" value="Zn_clus"/>
    <property type="match status" value="1"/>
</dbReference>
<dbReference type="Gene3D" id="4.10.240.10">
    <property type="entry name" value="Zn(2)-C6 fungal-type DNA-binding domain"/>
    <property type="match status" value="1"/>
</dbReference>
<protein>
    <recommendedName>
        <fullName evidence="8">Zn(2)-C6 fungal-type domain-containing protein</fullName>
    </recommendedName>
</protein>
<comment type="caution">
    <text evidence="9">The sequence shown here is derived from an EMBL/GenBank/DDBJ whole genome shotgun (WGS) entry which is preliminary data.</text>
</comment>